<sequence length="468" mass="53643">MGEWCNRNLRDCQAWKDEGLQISTTSNECAKLYDATLRQLVSWIDCKELGGIIKTSKAMLEADPTSVIARCMAFGAHSLSTSVSIEKDSEFGDKIKKLVEDAENGKANKREKHHAKAVYYFSHGDMLSACVEWEKILAEYPNDLMAVKFAHDGYFFLGDSHRKKDSVERVLPKWNKSAPCYSYLHGMYAFGLEECGFYEKAEKEARFALEQQPQDCWSTHAVAHCMEMNGRFDEGIDFMESTVTNWEPCFILACHNFWHNSLFYIEKGDYEAAFTLYDREIYKRTQSNQMLDIVDAASLLARLEMEGCDVGNRWEDLSPLAENHIGDHVLAFNDSHLSMIVSRLEDDTLLKEHRQSIRNFVETGTSDNHRITRDIGEQMSDAIIAFNDKNFDKAFELLFPIRFEIIQVGGSHAQRDVYALLLIHSALRSKNPEINCKAKQLIDERNAFKHNSPLADRLMAHQKRVLSN</sequence>
<evidence type="ECO:0000313" key="1">
    <source>
        <dbReference type="Proteomes" id="UP000887579"/>
    </source>
</evidence>
<protein>
    <submittedName>
        <fullName evidence="2">Tetratricopeptide repeat protein 38</fullName>
    </submittedName>
</protein>
<dbReference type="WBParaSite" id="ES5_v2.g12710.t1">
    <property type="protein sequence ID" value="ES5_v2.g12710.t1"/>
    <property type="gene ID" value="ES5_v2.g12710"/>
</dbReference>
<name>A0AC34F6G1_9BILA</name>
<dbReference type="Proteomes" id="UP000887579">
    <property type="component" value="Unplaced"/>
</dbReference>
<organism evidence="1 2">
    <name type="scientific">Panagrolaimus sp. ES5</name>
    <dbReference type="NCBI Taxonomy" id="591445"/>
    <lineage>
        <taxon>Eukaryota</taxon>
        <taxon>Metazoa</taxon>
        <taxon>Ecdysozoa</taxon>
        <taxon>Nematoda</taxon>
        <taxon>Chromadorea</taxon>
        <taxon>Rhabditida</taxon>
        <taxon>Tylenchina</taxon>
        <taxon>Panagrolaimomorpha</taxon>
        <taxon>Panagrolaimoidea</taxon>
        <taxon>Panagrolaimidae</taxon>
        <taxon>Panagrolaimus</taxon>
    </lineage>
</organism>
<accession>A0AC34F6G1</accession>
<proteinExistence type="predicted"/>
<reference evidence="2" key="1">
    <citation type="submission" date="2022-11" db="UniProtKB">
        <authorList>
            <consortium name="WormBaseParasite"/>
        </authorList>
    </citation>
    <scope>IDENTIFICATION</scope>
</reference>
<evidence type="ECO:0000313" key="2">
    <source>
        <dbReference type="WBParaSite" id="ES5_v2.g12710.t1"/>
    </source>
</evidence>